<evidence type="ECO:0000313" key="8">
    <source>
        <dbReference type="Proteomes" id="UP001597373"/>
    </source>
</evidence>
<feature type="transmembrane region" description="Helical" evidence="5">
    <location>
        <begin position="37"/>
        <end position="59"/>
    </location>
</feature>
<keyword evidence="8" id="KW-1185">Reference proteome</keyword>
<dbReference type="PROSITE" id="PS50850">
    <property type="entry name" value="MFS"/>
    <property type="match status" value="1"/>
</dbReference>
<feature type="transmembrane region" description="Helical" evidence="5">
    <location>
        <begin position="158"/>
        <end position="178"/>
    </location>
</feature>
<feature type="transmembrane region" description="Helical" evidence="5">
    <location>
        <begin position="232"/>
        <end position="253"/>
    </location>
</feature>
<feature type="transmembrane region" description="Helical" evidence="5">
    <location>
        <begin position="7"/>
        <end position="31"/>
    </location>
</feature>
<organism evidence="7 8">
    <name type="scientific">Chelativorans composti</name>
    <dbReference type="NCBI Taxonomy" id="768533"/>
    <lineage>
        <taxon>Bacteria</taxon>
        <taxon>Pseudomonadati</taxon>
        <taxon>Pseudomonadota</taxon>
        <taxon>Alphaproteobacteria</taxon>
        <taxon>Hyphomicrobiales</taxon>
        <taxon>Phyllobacteriaceae</taxon>
        <taxon>Chelativorans</taxon>
    </lineage>
</organism>
<feature type="region of interest" description="Disordered" evidence="4">
    <location>
        <begin position="383"/>
        <end position="419"/>
    </location>
</feature>
<evidence type="ECO:0000259" key="6">
    <source>
        <dbReference type="PROSITE" id="PS50850"/>
    </source>
</evidence>
<evidence type="ECO:0000256" key="1">
    <source>
        <dbReference type="ARBA" id="ARBA00022692"/>
    </source>
</evidence>
<dbReference type="Proteomes" id="UP001597373">
    <property type="component" value="Unassembled WGS sequence"/>
</dbReference>
<feature type="transmembrane region" description="Helical" evidence="5">
    <location>
        <begin position="356"/>
        <end position="373"/>
    </location>
</feature>
<dbReference type="SUPFAM" id="SSF103473">
    <property type="entry name" value="MFS general substrate transporter"/>
    <property type="match status" value="1"/>
</dbReference>
<sequence length="419" mass="44298">MYGIVGAIIPILLSVALMILGSGALNTLIGIRLDGGGYTPFIIGIITAAYYTGLTLGSLGCSRLITRVGHIRAFAAFASVFSTATLGHGLTGDIYIWGALRFVEGFCLAGIYMCVESWLNDKATNETRGKILSQYMIVLYASMAAAQQLINLDEPSRPHLFIVIGMLLSMSLVPIALTRSSAPSLPEVSSIGVRRLYEASPLGFAGVFLSGAMLGSVYGLGPIFATQSGAGVSGAAMFMTVLIAGGVLLQWPFGWLSDIFDRRQVIIANSIAFFVMSLLLVAIPDKQGWLFSICAMLAGGLLFSFYPMAMAHTNDHIRKEEMVSASGGLILINSVASILGPLIAAAFMSWFGPGGLFIATGLASTGLAAFGLWRTRVRQSPAPEDQMNFHPVPPTTPVVVPLHPAHDDQEGNAEQTSAG</sequence>
<feature type="transmembrane region" description="Helical" evidence="5">
    <location>
        <begin position="199"/>
        <end position="220"/>
    </location>
</feature>
<feature type="transmembrane region" description="Helical" evidence="5">
    <location>
        <begin position="330"/>
        <end position="350"/>
    </location>
</feature>
<dbReference type="Gene3D" id="1.20.1250.20">
    <property type="entry name" value="MFS general substrate transporter like domains"/>
    <property type="match status" value="2"/>
</dbReference>
<reference evidence="8" key="1">
    <citation type="journal article" date="2019" name="Int. J. Syst. Evol. Microbiol.">
        <title>The Global Catalogue of Microorganisms (GCM) 10K type strain sequencing project: providing services to taxonomists for standard genome sequencing and annotation.</title>
        <authorList>
            <consortium name="The Broad Institute Genomics Platform"/>
            <consortium name="The Broad Institute Genome Sequencing Center for Infectious Disease"/>
            <person name="Wu L."/>
            <person name="Ma J."/>
        </authorList>
    </citation>
    <scope>NUCLEOTIDE SEQUENCE [LARGE SCALE GENOMIC DNA]</scope>
    <source>
        <strain evidence="8">KCTC 23707</strain>
    </source>
</reference>
<evidence type="ECO:0000256" key="4">
    <source>
        <dbReference type="SAM" id="MobiDB-lite"/>
    </source>
</evidence>
<feature type="transmembrane region" description="Helical" evidence="5">
    <location>
        <begin position="71"/>
        <end position="88"/>
    </location>
</feature>
<feature type="transmembrane region" description="Helical" evidence="5">
    <location>
        <begin position="289"/>
        <end position="309"/>
    </location>
</feature>
<dbReference type="InterPro" id="IPR047200">
    <property type="entry name" value="MFS_YcaD-like"/>
</dbReference>
<dbReference type="RefSeq" id="WP_345098383.1">
    <property type="nucleotide sequence ID" value="NZ_BAABGS010000015.1"/>
</dbReference>
<dbReference type="PANTHER" id="PTHR23521">
    <property type="entry name" value="TRANSPORTER MFS SUPERFAMILY"/>
    <property type="match status" value="1"/>
</dbReference>
<feature type="transmembrane region" description="Helical" evidence="5">
    <location>
        <begin position="135"/>
        <end position="152"/>
    </location>
</feature>
<dbReference type="Pfam" id="PF07690">
    <property type="entry name" value="MFS_1"/>
    <property type="match status" value="1"/>
</dbReference>
<evidence type="ECO:0000256" key="5">
    <source>
        <dbReference type="SAM" id="Phobius"/>
    </source>
</evidence>
<keyword evidence="2 5" id="KW-1133">Transmembrane helix</keyword>
<dbReference type="InterPro" id="IPR020846">
    <property type="entry name" value="MFS_dom"/>
</dbReference>
<accession>A0ABW5DG16</accession>
<comment type="caution">
    <text evidence="7">The sequence shown here is derived from an EMBL/GenBank/DDBJ whole genome shotgun (WGS) entry which is preliminary data.</text>
</comment>
<dbReference type="CDD" id="cd17477">
    <property type="entry name" value="MFS_YcaD_like"/>
    <property type="match status" value="1"/>
</dbReference>
<evidence type="ECO:0000313" key="7">
    <source>
        <dbReference type="EMBL" id="MFD2258280.1"/>
    </source>
</evidence>
<proteinExistence type="predicted"/>
<dbReference type="PANTHER" id="PTHR23521:SF3">
    <property type="entry name" value="MFS TRANSPORTER"/>
    <property type="match status" value="1"/>
</dbReference>
<dbReference type="InterPro" id="IPR011701">
    <property type="entry name" value="MFS"/>
</dbReference>
<gene>
    <name evidence="7" type="ORF">ACFSMZ_00670</name>
</gene>
<dbReference type="InterPro" id="IPR036259">
    <property type="entry name" value="MFS_trans_sf"/>
</dbReference>
<keyword evidence="1 5" id="KW-0812">Transmembrane</keyword>
<feature type="domain" description="Major facilitator superfamily (MFS) profile" evidence="6">
    <location>
        <begin position="199"/>
        <end position="419"/>
    </location>
</feature>
<feature type="transmembrane region" description="Helical" evidence="5">
    <location>
        <begin position="94"/>
        <end position="115"/>
    </location>
</feature>
<dbReference type="EMBL" id="JBHUIR010000004">
    <property type="protein sequence ID" value="MFD2258280.1"/>
    <property type="molecule type" value="Genomic_DNA"/>
</dbReference>
<protein>
    <submittedName>
        <fullName evidence="7">MFS transporter</fullName>
    </submittedName>
</protein>
<keyword evidence="3 5" id="KW-0472">Membrane</keyword>
<feature type="transmembrane region" description="Helical" evidence="5">
    <location>
        <begin position="265"/>
        <end position="283"/>
    </location>
</feature>
<evidence type="ECO:0000256" key="2">
    <source>
        <dbReference type="ARBA" id="ARBA00022989"/>
    </source>
</evidence>
<evidence type="ECO:0000256" key="3">
    <source>
        <dbReference type="ARBA" id="ARBA00023136"/>
    </source>
</evidence>
<name>A0ABW5DG16_9HYPH</name>